<reference evidence="2 3" key="2">
    <citation type="submission" date="2019-01" db="EMBL/GenBank/DDBJ databases">
        <title>The decoding of complex shrimp genome reveals the adaptation for benthos swimmer, frequently molting mechanism and breeding impact on genome.</title>
        <authorList>
            <person name="Sun Y."/>
            <person name="Gao Y."/>
            <person name="Yu Y."/>
        </authorList>
    </citation>
    <scope>NUCLEOTIDE SEQUENCE [LARGE SCALE GENOMIC DNA]</scope>
    <source>
        <tissue evidence="2">Muscle</tissue>
    </source>
</reference>
<feature type="compositionally biased region" description="Low complexity" evidence="1">
    <location>
        <begin position="433"/>
        <end position="452"/>
    </location>
</feature>
<keyword evidence="3" id="KW-1185">Reference proteome</keyword>
<feature type="compositionally biased region" description="Low complexity" evidence="1">
    <location>
        <begin position="459"/>
        <end position="475"/>
    </location>
</feature>
<dbReference type="AlphaFoldDB" id="A0A423T815"/>
<protein>
    <submittedName>
        <fullName evidence="2">Uncharacterized protein</fullName>
    </submittedName>
</protein>
<evidence type="ECO:0000313" key="2">
    <source>
        <dbReference type="EMBL" id="ROT72575.1"/>
    </source>
</evidence>
<feature type="compositionally biased region" description="Low complexity" evidence="1">
    <location>
        <begin position="622"/>
        <end position="631"/>
    </location>
</feature>
<reference evidence="2 3" key="1">
    <citation type="submission" date="2018-04" db="EMBL/GenBank/DDBJ databases">
        <authorList>
            <person name="Zhang X."/>
            <person name="Yuan J."/>
            <person name="Li F."/>
            <person name="Xiang J."/>
        </authorList>
    </citation>
    <scope>NUCLEOTIDE SEQUENCE [LARGE SCALE GENOMIC DNA]</scope>
    <source>
        <tissue evidence="2">Muscle</tissue>
    </source>
</reference>
<feature type="region of interest" description="Disordered" evidence="1">
    <location>
        <begin position="150"/>
        <end position="205"/>
    </location>
</feature>
<feature type="region of interest" description="Disordered" evidence="1">
    <location>
        <begin position="55"/>
        <end position="102"/>
    </location>
</feature>
<feature type="region of interest" description="Disordered" evidence="1">
    <location>
        <begin position="603"/>
        <end position="651"/>
    </location>
</feature>
<evidence type="ECO:0000256" key="1">
    <source>
        <dbReference type="SAM" id="MobiDB-lite"/>
    </source>
</evidence>
<dbReference type="EMBL" id="QCYY01002133">
    <property type="protein sequence ID" value="ROT72575.1"/>
    <property type="molecule type" value="Genomic_DNA"/>
</dbReference>
<dbReference type="OrthoDB" id="6407164at2759"/>
<evidence type="ECO:0000313" key="3">
    <source>
        <dbReference type="Proteomes" id="UP000283509"/>
    </source>
</evidence>
<proteinExistence type="predicted"/>
<sequence length="671" mass="71071">MRKQVGVDVVAVEGELRRWKTAVPCQHQQHQMFMTFIHESEDEDINLGLKAKVKKDATKPAAGRSPAKAEQDDVRPVDSDENRSSVPVVPSTRKSKRLRVKAAEDEPLTVDINEEGSNSNSTSQPIIVLESSAPVQTPLTTVNTLSIATAPIPLTPTTPSRGRSRSKAREGEPEDDPSVRKSPRGHNRGFDPQIEPEKGVLGASQPTTLVVTGVTTTTSSPVPVPSTASVIPPTIEECKSEAELVDPVTGVVTRVKVCEEGQYVTDTGDSGIPPAAHVLPTVNVDHHTKPQISTSVICSSNSTSVSVVSTSAHLLASTLPAAHANIGSRPGVTMTVVSSGNIGTPPVATGAHPGDVSVELVTRPRAPLQVPTQGSIVSPALGGAIPNVISTKCPTITPSQGPPVSTTMPAIVNLGSAPRPTVTTPAYNTKPKIVQPQQQIQQATIQQQKQLPHLPPQQPVQQPSQPQHLQQAQPPQQQPPPKPGQVKAMAGVSSPGAIPIGNHVRKSSISVPAPAYYPPKTPVATAQTLQRSAVVPKTSTTSSQPQPTEHVIEGRNIGAVAYDATHSRVVPTASIDEAAGHHRIYMDDQRTVHGEFRGVNIHPRYPNSRFLEPPRVDVTRLPGSSPSTPSPAGRPHEPEPSHATSHHSSMPGYDVSQYKCPHACLLCCNCP</sequence>
<feature type="compositionally biased region" description="Basic and acidic residues" evidence="1">
    <location>
        <begin position="67"/>
        <end position="83"/>
    </location>
</feature>
<accession>A0A423T815</accession>
<dbReference type="Proteomes" id="UP000283509">
    <property type="component" value="Unassembled WGS sequence"/>
</dbReference>
<feature type="compositionally biased region" description="Low complexity" evidence="1">
    <location>
        <begin position="150"/>
        <end position="159"/>
    </location>
</feature>
<name>A0A423T815_PENVA</name>
<feature type="region of interest" description="Disordered" evidence="1">
    <location>
        <begin position="433"/>
        <end position="501"/>
    </location>
</feature>
<organism evidence="2 3">
    <name type="scientific">Penaeus vannamei</name>
    <name type="common">Whiteleg shrimp</name>
    <name type="synonym">Litopenaeus vannamei</name>
    <dbReference type="NCBI Taxonomy" id="6689"/>
    <lineage>
        <taxon>Eukaryota</taxon>
        <taxon>Metazoa</taxon>
        <taxon>Ecdysozoa</taxon>
        <taxon>Arthropoda</taxon>
        <taxon>Crustacea</taxon>
        <taxon>Multicrustacea</taxon>
        <taxon>Malacostraca</taxon>
        <taxon>Eumalacostraca</taxon>
        <taxon>Eucarida</taxon>
        <taxon>Decapoda</taxon>
        <taxon>Dendrobranchiata</taxon>
        <taxon>Penaeoidea</taxon>
        <taxon>Penaeidae</taxon>
        <taxon>Penaeus</taxon>
    </lineage>
</organism>
<comment type="caution">
    <text evidence="2">The sequence shown here is derived from an EMBL/GenBank/DDBJ whole genome shotgun (WGS) entry which is preliminary data.</text>
</comment>
<gene>
    <name evidence="2" type="ORF">C7M84_009032</name>
</gene>